<keyword evidence="1" id="KW-1133">Transmembrane helix</keyword>
<dbReference type="AlphaFoldDB" id="A0A5C4R490"/>
<proteinExistence type="predicted"/>
<dbReference type="RefSeq" id="WP_139599022.1">
    <property type="nucleotide sequence ID" value="NZ_VDDC01000025.1"/>
</dbReference>
<evidence type="ECO:0000313" key="3">
    <source>
        <dbReference type="Proteomes" id="UP000304880"/>
    </source>
</evidence>
<evidence type="ECO:0000313" key="2">
    <source>
        <dbReference type="EMBL" id="TNH38658.1"/>
    </source>
</evidence>
<accession>A0A5C4R490</accession>
<keyword evidence="1" id="KW-0472">Membrane</keyword>
<feature type="transmembrane region" description="Helical" evidence="1">
    <location>
        <begin position="95"/>
        <end position="116"/>
    </location>
</feature>
<feature type="transmembrane region" description="Helical" evidence="1">
    <location>
        <begin position="38"/>
        <end position="60"/>
    </location>
</feature>
<gene>
    <name evidence="2" type="ORF">FHD67_13740</name>
</gene>
<keyword evidence="3" id="KW-1185">Reference proteome</keyword>
<dbReference type="Proteomes" id="UP000304880">
    <property type="component" value="Unassembled WGS sequence"/>
</dbReference>
<reference evidence="2 3" key="1">
    <citation type="submission" date="2019-06" db="EMBL/GenBank/DDBJ databases">
        <authorList>
            <person name="Li J."/>
        </authorList>
    </citation>
    <scope>NUCLEOTIDE SEQUENCE [LARGE SCALE GENOMIC DNA]</scope>
    <source>
        <strain evidence="2 3">CGMCC 1.8012</strain>
    </source>
</reference>
<organism evidence="2 3">
    <name type="scientific">Paracoccus haeundaensis</name>
    <dbReference type="NCBI Taxonomy" id="225362"/>
    <lineage>
        <taxon>Bacteria</taxon>
        <taxon>Pseudomonadati</taxon>
        <taxon>Pseudomonadota</taxon>
        <taxon>Alphaproteobacteria</taxon>
        <taxon>Rhodobacterales</taxon>
        <taxon>Paracoccaceae</taxon>
        <taxon>Paracoccus</taxon>
    </lineage>
</organism>
<protein>
    <submittedName>
        <fullName evidence="2">Uncharacterized protein</fullName>
    </submittedName>
</protein>
<evidence type="ECO:0000256" key="1">
    <source>
        <dbReference type="SAM" id="Phobius"/>
    </source>
</evidence>
<keyword evidence="1" id="KW-0812">Transmembrane</keyword>
<feature type="transmembrane region" description="Helical" evidence="1">
    <location>
        <begin position="67"/>
        <end position="89"/>
    </location>
</feature>
<name>A0A5C4R490_9RHOB</name>
<comment type="caution">
    <text evidence="2">The sequence shown here is derived from an EMBL/GenBank/DDBJ whole genome shotgun (WGS) entry which is preliminary data.</text>
</comment>
<sequence>MIPALPAYLLSAGLGLAGAAGILSAVAAQTVPLLGTQVPLAYLLPPIVGLALFQLVFGACTGRWRGWWFWAAAIPLSAVIWGAALMALLGGHASWQAALGVAAVGHVAAGLAALSLTRGRVA</sequence>
<dbReference type="EMBL" id="VDDC01000025">
    <property type="protein sequence ID" value="TNH38658.1"/>
    <property type="molecule type" value="Genomic_DNA"/>
</dbReference>